<feature type="coiled-coil region" evidence="1">
    <location>
        <begin position="405"/>
        <end position="474"/>
    </location>
</feature>
<feature type="compositionally biased region" description="Basic and acidic residues" evidence="2">
    <location>
        <begin position="49"/>
        <end position="65"/>
    </location>
</feature>
<evidence type="ECO:0000256" key="2">
    <source>
        <dbReference type="SAM" id="MobiDB-lite"/>
    </source>
</evidence>
<gene>
    <name evidence="3" type="ORF">OCTVUL_1B024055</name>
</gene>
<organism evidence="3 4">
    <name type="scientific">Octopus vulgaris</name>
    <name type="common">Common octopus</name>
    <dbReference type="NCBI Taxonomy" id="6645"/>
    <lineage>
        <taxon>Eukaryota</taxon>
        <taxon>Metazoa</taxon>
        <taxon>Spiralia</taxon>
        <taxon>Lophotrochozoa</taxon>
        <taxon>Mollusca</taxon>
        <taxon>Cephalopoda</taxon>
        <taxon>Coleoidea</taxon>
        <taxon>Octopodiformes</taxon>
        <taxon>Octopoda</taxon>
        <taxon>Incirrata</taxon>
        <taxon>Octopodidae</taxon>
        <taxon>Octopus</taxon>
    </lineage>
</organism>
<feature type="compositionally biased region" description="Basic and acidic residues" evidence="2">
    <location>
        <begin position="684"/>
        <end position="693"/>
    </location>
</feature>
<sequence>MNLSRVGFNDDSVLDERQLYEGQLLPLASSTPQKSRKRTESLSQLHPHLTYDEAKRPEFEDDRQRNLQQGDARISSLSRSGVTPPGATASDRVSSVKRDENISDERTLWPFHAIDTPTKYRERLARLSSRPQRVTHGAAKWPEVADTTALSQIEFPQEKEIDELIETHPDRISKQKPLTPVGPIPWENILRKQDSSYKFPSVDLSWSQMLLSDDEIPSGRRRRRRSYEPSIVHDSLTPRRLSDISYVYQEPHLDLINVSPAIDELFRDVTPSRPGEPPPGDTASLSPVKYDENESVIEEEIDRLDEMRSVIEKEIDILDEKRSVTEEEIDRLDEMRSAAEEEIDRLDEIRNATEEEIDKLDEIRSAIGKETHRLDEMRGATEEEIERADEKRSVTEEVIDGLDEMRSVTEEIDGLDEKRSVTEEEIDRLDEIRNAIGTEIERLDEIRGFTEEELERLDGMRSVTEEEIDRLDEMRSVIETQTEKTDDRISPQRHHKYLSETLPALQRSPLRITPDYPLSRTLPIVKISEFSDPYRAATRACIPPKSQMSPRYRQPQEILLRTSTDANVSPVSSEEPSLLSDDLIDQSLSPFSKISDISLILSEPSVNVPYEDSESIVPGVFPENIPNILEAYEEKDSESVLRDIFALPPISDGFQEEDAKDEGSSHYESWEEFPEEEYITSIPEESKQNTERSFLKKKIPVEFT</sequence>
<feature type="region of interest" description="Disordered" evidence="2">
    <location>
        <begin position="268"/>
        <end position="289"/>
    </location>
</feature>
<feature type="region of interest" description="Disordered" evidence="2">
    <location>
        <begin position="25"/>
        <end position="99"/>
    </location>
</feature>
<protein>
    <submittedName>
        <fullName evidence="3">Uncharacterized protein</fullName>
    </submittedName>
</protein>
<evidence type="ECO:0000256" key="1">
    <source>
        <dbReference type="SAM" id="Coils"/>
    </source>
</evidence>
<accession>A0AA36BIQ0</accession>
<evidence type="ECO:0000313" key="4">
    <source>
        <dbReference type="Proteomes" id="UP001162480"/>
    </source>
</evidence>
<dbReference type="AlphaFoldDB" id="A0AA36BIQ0"/>
<dbReference type="EMBL" id="OX597828">
    <property type="protein sequence ID" value="CAI9734162.1"/>
    <property type="molecule type" value="Genomic_DNA"/>
</dbReference>
<reference evidence="3" key="1">
    <citation type="submission" date="2023-08" db="EMBL/GenBank/DDBJ databases">
        <authorList>
            <person name="Alioto T."/>
            <person name="Alioto T."/>
            <person name="Gomez Garrido J."/>
        </authorList>
    </citation>
    <scope>NUCLEOTIDE SEQUENCE</scope>
</reference>
<name>A0AA36BIQ0_OCTVU</name>
<dbReference type="SUPFAM" id="SSF58104">
    <property type="entry name" value="Methyl-accepting chemotaxis protein (MCP) signaling domain"/>
    <property type="match status" value="1"/>
</dbReference>
<keyword evidence="1" id="KW-0175">Coiled coil</keyword>
<evidence type="ECO:0000313" key="3">
    <source>
        <dbReference type="EMBL" id="CAI9734162.1"/>
    </source>
</evidence>
<dbReference type="Gene3D" id="1.10.287.1490">
    <property type="match status" value="1"/>
</dbReference>
<keyword evidence="4" id="KW-1185">Reference proteome</keyword>
<proteinExistence type="predicted"/>
<feature type="region of interest" description="Disordered" evidence="2">
    <location>
        <begin position="652"/>
        <end position="693"/>
    </location>
</feature>
<dbReference type="Proteomes" id="UP001162480">
    <property type="component" value="Chromosome 15"/>
</dbReference>
<feature type="coiled-coil region" evidence="1">
    <location>
        <begin position="301"/>
        <end position="363"/>
    </location>
</feature>